<dbReference type="EMBL" id="UYWY01026324">
    <property type="protein sequence ID" value="VDM50376.1"/>
    <property type="molecule type" value="Genomic_DNA"/>
</dbReference>
<dbReference type="Proteomes" id="UP000050794">
    <property type="component" value="Unassembled WGS sequence"/>
</dbReference>
<dbReference type="WBParaSite" id="TCNE_0001905901-mRNA-1">
    <property type="protein sequence ID" value="TCNE_0001905901-mRNA-1"/>
    <property type="gene ID" value="TCNE_0001905901"/>
</dbReference>
<reference evidence="3" key="1">
    <citation type="submission" date="2016-06" db="UniProtKB">
        <authorList>
            <consortium name="WormBaseParasite"/>
        </authorList>
    </citation>
    <scope>IDENTIFICATION</scope>
</reference>
<gene>
    <name evidence="1" type="ORF">TCNE_LOCUS19055</name>
</gene>
<keyword evidence="2" id="KW-1185">Reference proteome</keyword>
<proteinExistence type="predicted"/>
<evidence type="ECO:0000313" key="2">
    <source>
        <dbReference type="Proteomes" id="UP000050794"/>
    </source>
</evidence>
<accession>A0A183VE85</accession>
<evidence type="ECO:0000313" key="1">
    <source>
        <dbReference type="EMBL" id="VDM50376.1"/>
    </source>
</evidence>
<protein>
    <submittedName>
        <fullName evidence="3">40S ribosomal protein S23</fullName>
    </submittedName>
</protein>
<reference evidence="1 2" key="2">
    <citation type="submission" date="2018-11" db="EMBL/GenBank/DDBJ databases">
        <authorList>
            <consortium name="Pathogen Informatics"/>
        </authorList>
    </citation>
    <scope>NUCLEOTIDE SEQUENCE [LARGE SCALE GENOMIC DNA]</scope>
</reference>
<organism evidence="2 3">
    <name type="scientific">Toxocara canis</name>
    <name type="common">Canine roundworm</name>
    <dbReference type="NCBI Taxonomy" id="6265"/>
    <lineage>
        <taxon>Eukaryota</taxon>
        <taxon>Metazoa</taxon>
        <taxon>Ecdysozoa</taxon>
        <taxon>Nematoda</taxon>
        <taxon>Chromadorea</taxon>
        <taxon>Rhabditida</taxon>
        <taxon>Spirurina</taxon>
        <taxon>Ascaridomorpha</taxon>
        <taxon>Ascaridoidea</taxon>
        <taxon>Toxocaridae</taxon>
        <taxon>Toxocara</taxon>
    </lineage>
</organism>
<evidence type="ECO:0000313" key="3">
    <source>
        <dbReference type="WBParaSite" id="TCNE_0001905901-mRNA-1"/>
    </source>
</evidence>
<sequence length="69" mass="7632">MVVERYGKKSDATNAANIAKLRLLSYFSIPAQLTRRDLGGEEVEGEVNEMDLSEGLCEVEEVVFVTRPG</sequence>
<dbReference type="AlphaFoldDB" id="A0A183VE85"/>
<name>A0A183VE85_TOXCA</name>